<dbReference type="PROSITE" id="PS51355">
    <property type="entry name" value="GLUTATHIONE_PEROXID_3"/>
    <property type="match status" value="1"/>
</dbReference>
<dbReference type="Gene3D" id="3.40.30.10">
    <property type="entry name" value="Glutaredoxin"/>
    <property type="match status" value="1"/>
</dbReference>
<dbReference type="InterPro" id="IPR029759">
    <property type="entry name" value="GPX_AS"/>
</dbReference>
<dbReference type="GO" id="GO:0004601">
    <property type="term" value="F:peroxidase activity"/>
    <property type="evidence" value="ECO:0007669"/>
    <property type="project" value="UniProtKB-KW"/>
</dbReference>
<dbReference type="SUPFAM" id="SSF52833">
    <property type="entry name" value="Thioredoxin-like"/>
    <property type="match status" value="1"/>
</dbReference>
<dbReference type="OrthoDB" id="9785502at2"/>
<protein>
    <recommendedName>
        <fullName evidence="5">Glutathione peroxidase</fullName>
    </recommendedName>
</protein>
<dbReference type="InterPro" id="IPR000889">
    <property type="entry name" value="Glutathione_peroxidase"/>
</dbReference>
<comment type="caution">
    <text evidence="6">The sequence shown here is derived from an EMBL/GenBank/DDBJ whole genome shotgun (WGS) entry which is preliminary data.</text>
</comment>
<dbReference type="RefSeq" id="WP_136348796.1">
    <property type="nucleotide sequence ID" value="NZ_SSOC01000005.1"/>
</dbReference>
<dbReference type="AlphaFoldDB" id="A0A4S4AWJ9"/>
<dbReference type="GO" id="GO:0034599">
    <property type="term" value="P:cellular response to oxidative stress"/>
    <property type="evidence" value="ECO:0007669"/>
    <property type="project" value="TreeGrafter"/>
</dbReference>
<proteinExistence type="inferred from homology"/>
<name>A0A4S4AWJ9_9RHOO</name>
<dbReference type="FunFam" id="3.40.30.10:FF:000010">
    <property type="entry name" value="Glutathione peroxidase"/>
    <property type="match status" value="1"/>
</dbReference>
<dbReference type="PANTHER" id="PTHR11592:SF40">
    <property type="entry name" value="THIOREDOXIN_GLUTATHIONE PEROXIDASE BTUE"/>
    <property type="match status" value="1"/>
</dbReference>
<dbReference type="InterPro" id="IPR036249">
    <property type="entry name" value="Thioredoxin-like_sf"/>
</dbReference>
<sequence>MEKNIHAIPVRRIDGTDSTLETYRGSVLLIVNVASRCGLTSQYAGLVQLHERYRERGFAVLGFPANDFAGQEPGSDSEIQAFCTATYGVEFPLYSKLVVTGPDKHPLYAWLTQALPEAEGRAAMEAGLKEHGIDPQPSPEVLWNFEKFLIGRDGRVLRRFAPDTLPDDSKLVGAVEAALLEGR</sequence>
<dbReference type="PROSITE" id="PS00460">
    <property type="entry name" value="GLUTATHIONE_PEROXID_1"/>
    <property type="match status" value="1"/>
</dbReference>
<dbReference type="EMBL" id="SSOC01000005">
    <property type="protein sequence ID" value="THF63635.1"/>
    <property type="molecule type" value="Genomic_DNA"/>
</dbReference>
<keyword evidence="3 5" id="KW-0560">Oxidoreductase</keyword>
<dbReference type="Pfam" id="PF00255">
    <property type="entry name" value="GSHPx"/>
    <property type="match status" value="1"/>
</dbReference>
<evidence type="ECO:0000256" key="5">
    <source>
        <dbReference type="RuleBase" id="RU000499"/>
    </source>
</evidence>
<keyword evidence="7" id="KW-1185">Reference proteome</keyword>
<evidence type="ECO:0000256" key="3">
    <source>
        <dbReference type="ARBA" id="ARBA00023002"/>
    </source>
</evidence>
<dbReference type="PRINTS" id="PR01011">
    <property type="entry name" value="GLUTPROXDASE"/>
</dbReference>
<dbReference type="PANTHER" id="PTHR11592">
    <property type="entry name" value="GLUTATHIONE PEROXIDASE"/>
    <property type="match status" value="1"/>
</dbReference>
<feature type="active site" evidence="4">
    <location>
        <position position="37"/>
    </location>
</feature>
<keyword evidence="2 5" id="KW-0575">Peroxidase</keyword>
<accession>A0A4S4AWJ9</accession>
<evidence type="ECO:0000256" key="2">
    <source>
        <dbReference type="ARBA" id="ARBA00022559"/>
    </source>
</evidence>
<dbReference type="Proteomes" id="UP000308430">
    <property type="component" value="Unassembled WGS sequence"/>
</dbReference>
<reference evidence="6 7" key="1">
    <citation type="submission" date="2019-04" db="EMBL/GenBank/DDBJ databases">
        <title>Azoarcus nasutitermitis sp. nov. isolated from termite nest.</title>
        <authorList>
            <person name="Lin S.-Y."/>
            <person name="Hameed A."/>
            <person name="Hsu Y.-H."/>
            <person name="Young C.-C."/>
        </authorList>
    </citation>
    <scope>NUCLEOTIDE SEQUENCE [LARGE SCALE GENOMIC DNA]</scope>
    <source>
        <strain evidence="6 7">CC-YHH838</strain>
    </source>
</reference>
<comment type="similarity">
    <text evidence="1 5">Belongs to the glutathione peroxidase family.</text>
</comment>
<organism evidence="6 7">
    <name type="scientific">Pseudothauera nasutitermitis</name>
    <dbReference type="NCBI Taxonomy" id="2565930"/>
    <lineage>
        <taxon>Bacteria</taxon>
        <taxon>Pseudomonadati</taxon>
        <taxon>Pseudomonadota</taxon>
        <taxon>Betaproteobacteria</taxon>
        <taxon>Rhodocyclales</taxon>
        <taxon>Zoogloeaceae</taxon>
        <taxon>Pseudothauera</taxon>
    </lineage>
</organism>
<evidence type="ECO:0000313" key="7">
    <source>
        <dbReference type="Proteomes" id="UP000308430"/>
    </source>
</evidence>
<evidence type="ECO:0000256" key="4">
    <source>
        <dbReference type="PIRSR" id="PIRSR000303-1"/>
    </source>
</evidence>
<dbReference type="CDD" id="cd00340">
    <property type="entry name" value="GSH_Peroxidase"/>
    <property type="match status" value="1"/>
</dbReference>
<evidence type="ECO:0000313" key="6">
    <source>
        <dbReference type="EMBL" id="THF63635.1"/>
    </source>
</evidence>
<evidence type="ECO:0000256" key="1">
    <source>
        <dbReference type="ARBA" id="ARBA00006926"/>
    </source>
</evidence>
<gene>
    <name evidence="6" type="ORF">E6C76_13655</name>
</gene>
<dbReference type="PIRSF" id="PIRSF000303">
    <property type="entry name" value="Glutathion_perox"/>
    <property type="match status" value="1"/>
</dbReference>